<proteinExistence type="predicted"/>
<dbReference type="Gene3D" id="6.10.10.120">
    <property type="entry name" value="Antitoxin ParD1-like"/>
    <property type="match status" value="1"/>
</dbReference>
<evidence type="ECO:0008006" key="3">
    <source>
        <dbReference type="Google" id="ProtNLM"/>
    </source>
</evidence>
<keyword evidence="2" id="KW-1185">Reference proteome</keyword>
<protein>
    <recommendedName>
        <fullName evidence="3">Type II toxin-antitoxin system ParD family antitoxin</fullName>
    </recommendedName>
</protein>
<dbReference type="RefSeq" id="WP_374036751.1">
    <property type="nucleotide sequence ID" value="NZ_CP169082.1"/>
</dbReference>
<accession>A0ABW0FXA0</accession>
<name>A0ABW0FXA0_9CAUL</name>
<gene>
    <name evidence="1" type="ORF">ACFPIE_20160</name>
</gene>
<dbReference type="InterPro" id="IPR038296">
    <property type="entry name" value="ParD_sf"/>
</dbReference>
<dbReference type="EMBL" id="JBHSLF010000056">
    <property type="protein sequence ID" value="MFC5346237.1"/>
    <property type="molecule type" value="Genomic_DNA"/>
</dbReference>
<reference evidence="2" key="1">
    <citation type="journal article" date="2019" name="Int. J. Syst. Evol. Microbiol.">
        <title>The Global Catalogue of Microorganisms (GCM) 10K type strain sequencing project: providing services to taxonomists for standard genome sequencing and annotation.</title>
        <authorList>
            <consortium name="The Broad Institute Genomics Platform"/>
            <consortium name="The Broad Institute Genome Sequencing Center for Infectious Disease"/>
            <person name="Wu L."/>
            <person name="Ma J."/>
        </authorList>
    </citation>
    <scope>NUCLEOTIDE SEQUENCE [LARGE SCALE GENOMIC DNA]</scope>
    <source>
        <strain evidence="2">JCM 12125</strain>
    </source>
</reference>
<evidence type="ECO:0000313" key="2">
    <source>
        <dbReference type="Proteomes" id="UP001596152"/>
    </source>
</evidence>
<comment type="caution">
    <text evidence="1">The sequence shown here is derived from an EMBL/GenBank/DDBJ whole genome shotgun (WGS) entry which is preliminary data.</text>
</comment>
<dbReference type="Proteomes" id="UP001596152">
    <property type="component" value="Unassembled WGS sequence"/>
</dbReference>
<sequence>MASIQIELSDQSAEFIHAKVQSGEFRDADEVIAATIVAYKQRVEAFNREVQIGIDALARGEVMQVDDVKAFLAERRKARQAR</sequence>
<evidence type="ECO:0000313" key="1">
    <source>
        <dbReference type="EMBL" id="MFC5346237.1"/>
    </source>
</evidence>
<organism evidence="1 2">
    <name type="scientific">Brevundimonas staleyi</name>
    <dbReference type="NCBI Taxonomy" id="74326"/>
    <lineage>
        <taxon>Bacteria</taxon>
        <taxon>Pseudomonadati</taxon>
        <taxon>Pseudomonadota</taxon>
        <taxon>Alphaproteobacteria</taxon>
        <taxon>Caulobacterales</taxon>
        <taxon>Caulobacteraceae</taxon>
        <taxon>Brevundimonas</taxon>
    </lineage>
</organism>